<feature type="compositionally biased region" description="Low complexity" evidence="1">
    <location>
        <begin position="472"/>
        <end position="498"/>
    </location>
</feature>
<evidence type="ECO:0000313" key="3">
    <source>
        <dbReference type="Proteomes" id="UP000193922"/>
    </source>
</evidence>
<feature type="compositionally biased region" description="Low complexity" evidence="1">
    <location>
        <begin position="428"/>
        <end position="462"/>
    </location>
</feature>
<feature type="region of interest" description="Disordered" evidence="1">
    <location>
        <begin position="276"/>
        <end position="309"/>
    </location>
</feature>
<evidence type="ECO:0000313" key="2">
    <source>
        <dbReference type="EMBL" id="ORX73196.1"/>
    </source>
</evidence>
<reference evidence="2 3" key="1">
    <citation type="submission" date="2016-07" db="EMBL/GenBank/DDBJ databases">
        <title>Pervasive Adenine N6-methylation of Active Genes in Fungi.</title>
        <authorList>
            <consortium name="DOE Joint Genome Institute"/>
            <person name="Mondo S.J."/>
            <person name="Dannebaum R.O."/>
            <person name="Kuo R.C."/>
            <person name="Labutti K."/>
            <person name="Haridas S."/>
            <person name="Kuo A."/>
            <person name="Salamov A."/>
            <person name="Ahrendt S.R."/>
            <person name="Lipzen A."/>
            <person name="Sullivan W."/>
            <person name="Andreopoulos W.B."/>
            <person name="Clum A."/>
            <person name="Lindquist E."/>
            <person name="Daum C."/>
            <person name="Ramamoorthy G.K."/>
            <person name="Gryganskyi A."/>
            <person name="Culley D."/>
            <person name="Magnuson J.K."/>
            <person name="James T.Y."/>
            <person name="O'Malley M.A."/>
            <person name="Stajich J.E."/>
            <person name="Spatafora J.W."/>
            <person name="Visel A."/>
            <person name="Grigoriev I.V."/>
        </authorList>
    </citation>
    <scope>NUCLEOTIDE SEQUENCE [LARGE SCALE GENOMIC DNA]</scope>
    <source>
        <strain evidence="2 3">ATCC 12442</strain>
    </source>
</reference>
<feature type="region of interest" description="Disordered" evidence="1">
    <location>
        <begin position="631"/>
        <end position="650"/>
    </location>
</feature>
<dbReference type="AlphaFoldDB" id="A0A1Y1WIZ7"/>
<sequence length="1010" mass="108015">MNPSSDADAIDQGSTPKRLKTNDHKAVPASILMASPSEAHAEQKPPTLSPKDRRKGRKSLGRRVSFAPTAHVRMFEIQEEKQAQTPPANMFDIPDLSSQAGTGGFDLGGLSAIEETSMVSNESFDISVHQSDLTDSSLGDSSFLANLQAPVDNAAQYQEVLSDDDEDLEDDDEEAQTMELTGTFDMGAIQNGADSPEEDVEEEDGVQSTHSLASGLATTDVSSFLNMLLQGNGTSATPAGALAAQEPSLLDNIISQFDTTQQISVLAGQGNITDSETTRVGIDEGSADEDTIRVQPAGDSSDEDIDDEGDEGAVTMELTGIVGDLEPGQNSSMIVTEEDSDAEMEIEGETPVVDGDADTEPEDEGAELVADDNADSGPEEAEDSVDEETAESDEEEVAEPIAEATNAAESVSLQATDAAESIARETAPEPAEDAAGPPSPSLSASLQASSPTLPPTRTSPRTPRTPKAPKVAATPKMPMTAATPSTRATPKAATPAPASISRSSRNGPSAIPKTAATLPRPVATPKFGPLPKGPATAPRATAVEPLFPPKSAAPPTNASAAEAAMSPVLGMQTPRTMATPGANGGVSVAGVASHSLFDASPSVEASNRRDSRSRKSPNEKPPALLFDIHQQQPEPMGGDETIPAPKEPTPEPVRDPMFSLDPLPPVPTLDGTPELITSKVSPALGDIAKAGLVFGIFNAYQRQNLVPTAPAPDLDMEYPQKYEPLYRKAKLKARLDYCLSLNNLFEIDREVSEVIKQPSADVTPFAEFFQEQNALLEEHRSNLLLKLSRLKQKLSQPAPSESTGRRAADIKALRSQVSELRATRTAKVAAVDELNTEIQALQRTSLALDRKASEKKNSQSVLLAINGLHLSDVSEDRCEFVYDKFAKLNVDATAEFSSLHPDIDWNAVVKDAVGGKEMASRHYVIKAMKANAVIKRLLADVKAIRRQTLVELQYSEGIQVRVLFFSRAHRRRFYLQIPLPKLDDYVHLYEESRFGLASRCHVWRCGCCPV</sequence>
<feature type="region of interest" description="Disordered" evidence="1">
    <location>
        <begin position="1"/>
        <end position="66"/>
    </location>
</feature>
<dbReference type="GeneID" id="63808872"/>
<evidence type="ECO:0008006" key="4">
    <source>
        <dbReference type="Google" id="ProtNLM"/>
    </source>
</evidence>
<gene>
    <name evidence="2" type="ORF">DL89DRAFT_89682</name>
</gene>
<feature type="region of interest" description="Disordered" evidence="1">
    <location>
        <begin position="599"/>
        <end position="623"/>
    </location>
</feature>
<organism evidence="2 3">
    <name type="scientific">Linderina pennispora</name>
    <dbReference type="NCBI Taxonomy" id="61395"/>
    <lineage>
        <taxon>Eukaryota</taxon>
        <taxon>Fungi</taxon>
        <taxon>Fungi incertae sedis</taxon>
        <taxon>Zoopagomycota</taxon>
        <taxon>Kickxellomycotina</taxon>
        <taxon>Kickxellomycetes</taxon>
        <taxon>Kickxellales</taxon>
        <taxon>Kickxellaceae</taxon>
        <taxon>Linderina</taxon>
    </lineage>
</organism>
<keyword evidence="3" id="KW-1185">Reference proteome</keyword>
<feature type="compositionally biased region" description="Low complexity" evidence="1">
    <location>
        <begin position="553"/>
        <end position="565"/>
    </location>
</feature>
<protein>
    <recommendedName>
        <fullName evidence="4">Spc7 kinetochore protein domain-containing protein</fullName>
    </recommendedName>
</protein>
<feature type="compositionally biased region" description="Basic residues" evidence="1">
    <location>
        <begin position="52"/>
        <end position="61"/>
    </location>
</feature>
<feature type="compositionally biased region" description="Acidic residues" evidence="1">
    <location>
        <begin position="355"/>
        <end position="398"/>
    </location>
</feature>
<dbReference type="EMBL" id="MCFD01000002">
    <property type="protein sequence ID" value="ORX73196.1"/>
    <property type="molecule type" value="Genomic_DNA"/>
</dbReference>
<dbReference type="Proteomes" id="UP000193922">
    <property type="component" value="Unassembled WGS sequence"/>
</dbReference>
<proteinExistence type="predicted"/>
<feature type="compositionally biased region" description="Acidic residues" evidence="1">
    <location>
        <begin position="300"/>
        <end position="309"/>
    </location>
</feature>
<dbReference type="STRING" id="61395.A0A1Y1WIZ7"/>
<name>A0A1Y1WIZ7_9FUNG</name>
<evidence type="ECO:0000256" key="1">
    <source>
        <dbReference type="SAM" id="MobiDB-lite"/>
    </source>
</evidence>
<comment type="caution">
    <text evidence="2">The sequence shown here is derived from an EMBL/GenBank/DDBJ whole genome shotgun (WGS) entry which is preliminary data.</text>
</comment>
<feature type="region of interest" description="Disordered" evidence="1">
    <location>
        <begin position="350"/>
        <end position="565"/>
    </location>
</feature>
<dbReference type="RefSeq" id="XP_040746536.1">
    <property type="nucleotide sequence ID" value="XM_040892224.1"/>
</dbReference>
<dbReference type="OrthoDB" id="5592879at2759"/>
<accession>A0A1Y1WIZ7</accession>